<proteinExistence type="predicted"/>
<feature type="domain" description="Peptidase S8/S53" evidence="5">
    <location>
        <begin position="279"/>
        <end position="608"/>
    </location>
</feature>
<keyword evidence="1" id="KW-0645">Protease</keyword>
<evidence type="ECO:0000313" key="6">
    <source>
        <dbReference type="EMBL" id="GAA3895475.1"/>
    </source>
</evidence>
<gene>
    <name evidence="6" type="ORF">GCM10022276_13180</name>
</gene>
<keyword evidence="7" id="KW-1185">Reference proteome</keyword>
<dbReference type="Proteomes" id="UP001500827">
    <property type="component" value="Unassembled WGS sequence"/>
</dbReference>
<evidence type="ECO:0000313" key="7">
    <source>
        <dbReference type="Proteomes" id="UP001500827"/>
    </source>
</evidence>
<dbReference type="Gene3D" id="3.40.50.200">
    <property type="entry name" value="Peptidase S8/S53 domain"/>
    <property type="match status" value="1"/>
</dbReference>
<accession>A0ABP7L9F1</accession>
<feature type="region of interest" description="Disordered" evidence="4">
    <location>
        <begin position="12"/>
        <end position="41"/>
    </location>
</feature>
<comment type="caution">
    <text evidence="6">The sequence shown here is derived from an EMBL/GenBank/DDBJ whole genome shotgun (WGS) entry which is preliminary data.</text>
</comment>
<dbReference type="InterPro" id="IPR036852">
    <property type="entry name" value="Peptidase_S8/S53_dom_sf"/>
</dbReference>
<dbReference type="PRINTS" id="PR00723">
    <property type="entry name" value="SUBTILISIN"/>
</dbReference>
<evidence type="ECO:0000256" key="2">
    <source>
        <dbReference type="ARBA" id="ARBA00022801"/>
    </source>
</evidence>
<keyword evidence="3" id="KW-0720">Serine protease</keyword>
<dbReference type="Pfam" id="PF00082">
    <property type="entry name" value="Peptidase_S8"/>
    <property type="match status" value="1"/>
</dbReference>
<keyword evidence="2" id="KW-0378">Hydrolase</keyword>
<dbReference type="EMBL" id="BAABBM010000001">
    <property type="protein sequence ID" value="GAA3895475.1"/>
    <property type="molecule type" value="Genomic_DNA"/>
</dbReference>
<evidence type="ECO:0000256" key="1">
    <source>
        <dbReference type="ARBA" id="ARBA00022670"/>
    </source>
</evidence>
<feature type="compositionally biased region" description="Basic and acidic residues" evidence="4">
    <location>
        <begin position="25"/>
        <end position="41"/>
    </location>
</feature>
<reference evidence="7" key="1">
    <citation type="journal article" date="2019" name="Int. J. Syst. Evol. Microbiol.">
        <title>The Global Catalogue of Microorganisms (GCM) 10K type strain sequencing project: providing services to taxonomists for standard genome sequencing and annotation.</title>
        <authorList>
            <consortium name="The Broad Institute Genomics Platform"/>
            <consortium name="The Broad Institute Genome Sequencing Center for Infectious Disease"/>
            <person name="Wu L."/>
            <person name="Ma J."/>
        </authorList>
    </citation>
    <scope>NUCLEOTIDE SEQUENCE [LARGE SCALE GENOMIC DNA]</scope>
    <source>
        <strain evidence="7">JCM 17543</strain>
    </source>
</reference>
<dbReference type="InterPro" id="IPR015500">
    <property type="entry name" value="Peptidase_S8_subtilisin-rel"/>
</dbReference>
<dbReference type="InterPro" id="IPR023827">
    <property type="entry name" value="Peptidase_S8_Asp-AS"/>
</dbReference>
<organism evidence="6 7">
    <name type="scientific">Sphingomonas limnosediminicola</name>
    <dbReference type="NCBI Taxonomy" id="940133"/>
    <lineage>
        <taxon>Bacteria</taxon>
        <taxon>Pseudomonadati</taxon>
        <taxon>Pseudomonadota</taxon>
        <taxon>Alphaproteobacteria</taxon>
        <taxon>Sphingomonadales</taxon>
        <taxon>Sphingomonadaceae</taxon>
        <taxon>Sphingomonas</taxon>
    </lineage>
</organism>
<dbReference type="InterPro" id="IPR034074">
    <property type="entry name" value="Y4bN_pept_dom"/>
</dbReference>
<sequence>MQDYRHIHLRGVGVASEKFQPRGGGSKERPRPVADRQEHARKLREALSKAVSELSAIRTEQARYGVPASARGMPMAVEGRPDEDLEVGDLKLESRGLQLLSVQRKKGNEGDLAVFFVKAGSARSLLAALDKYEEWDEDDERRPQRFWLFESADDFRAATVEDLWTDASDRLPGRGEGKVQWEVWVRGSSVDQVLKIANRLEIAINGSTEDFVDLAVVNVTADHDQVAALVRASASVVELRGASNFAADYQELDPEERILSLETIVGRVVGAPTGSVRTTILDTGVNPSHPLLAPALPAQRCYTIRPDWDANDHDGHGTKMAGVVLYGDLEEIVDDPSPLHLTTEIESVVVTAPSSMAPVPAHVALREAVDIAEQEPHARVYCLAATAPGDSDDGRQTSTSAAIDKLAWNDGNATRLFCVAAGNVRTSAFDPYQISYYEARNEDHRLESPGQALNALTVGAATQKCPEDQTVLAPAGDLCPTSRTAQQWEMRYANKPDIVLEGGNHVIDDDGESSRPVPATMVLTTGKDFLWKPLVWVADTSAATARAAGMATRLAADYPNFRAETLRGMMVHSARWTEAMEGRFRTGKRKGLSDADAWLNVLHCFGWGVPTEERLFASAGNALTLIMEDEMHPYTLSDGRVRLREMKYFRLPWPTEELRRLNQEDVELRCTLSYFAEPDPHAGSRHRLDRYASHRLRFDLKSPDDSHAEAQRRVNMLAEIEEGDSLAPGAGDRGWCIGSRYRGRGTLHHDVWKGKAYELAQRDGIAVYPVRGWWADRKEPQYYGASAPFSLIVSISTRSENVDLVAEVTAQIAARNLTLVENVAEVGV</sequence>
<dbReference type="PROSITE" id="PS00136">
    <property type="entry name" value="SUBTILASE_ASP"/>
    <property type="match status" value="1"/>
</dbReference>
<evidence type="ECO:0000256" key="4">
    <source>
        <dbReference type="SAM" id="MobiDB-lite"/>
    </source>
</evidence>
<name>A0ABP7L9F1_9SPHN</name>
<dbReference type="InterPro" id="IPR000209">
    <property type="entry name" value="Peptidase_S8/S53_dom"/>
</dbReference>
<evidence type="ECO:0000259" key="5">
    <source>
        <dbReference type="Pfam" id="PF00082"/>
    </source>
</evidence>
<dbReference type="SUPFAM" id="SSF52743">
    <property type="entry name" value="Subtilisin-like"/>
    <property type="match status" value="1"/>
</dbReference>
<dbReference type="CDD" id="cd04847">
    <property type="entry name" value="Peptidases_S8_Subtilisin_like_2"/>
    <property type="match status" value="1"/>
</dbReference>
<evidence type="ECO:0000256" key="3">
    <source>
        <dbReference type="ARBA" id="ARBA00022825"/>
    </source>
</evidence>
<protein>
    <submittedName>
        <fullName evidence="6">S8 family peptidase</fullName>
    </submittedName>
</protein>